<evidence type="ECO:0000313" key="2">
    <source>
        <dbReference type="EMBL" id="NMW64750.1"/>
    </source>
</evidence>
<dbReference type="Proteomes" id="UP000578252">
    <property type="component" value="Unassembled WGS sequence"/>
</dbReference>
<dbReference type="EMBL" id="JABCUR010000003">
    <property type="protein sequence ID" value="NMW64750.1"/>
    <property type="molecule type" value="Genomic_DNA"/>
</dbReference>
<evidence type="ECO:0000313" key="3">
    <source>
        <dbReference type="Proteomes" id="UP000578252"/>
    </source>
</evidence>
<feature type="region of interest" description="Disordered" evidence="1">
    <location>
        <begin position="217"/>
        <end position="236"/>
    </location>
</feature>
<dbReference type="RefSeq" id="WP_169771747.1">
    <property type="nucleotide sequence ID" value="NZ_JABCUR010000003.1"/>
</dbReference>
<evidence type="ECO:0008006" key="4">
    <source>
        <dbReference type="Google" id="ProtNLM"/>
    </source>
</evidence>
<reference evidence="2 3" key="1">
    <citation type="submission" date="2020-04" db="EMBL/GenBank/DDBJ databases">
        <title>Antimicrobial susceptibility and clonality of vaginal-derived multi-drug resistant Mobiluncus isolates in China.</title>
        <authorList>
            <person name="Zhang X."/>
        </authorList>
    </citation>
    <scope>NUCLEOTIDE SEQUENCE [LARGE SCALE GENOMIC DNA]</scope>
    <source>
        <strain evidence="2 3">13</strain>
    </source>
</reference>
<name>A0A7Y0U0K3_9ACTO</name>
<comment type="caution">
    <text evidence="2">The sequence shown here is derived from an EMBL/GenBank/DDBJ whole genome shotgun (WGS) entry which is preliminary data.</text>
</comment>
<protein>
    <recommendedName>
        <fullName evidence="4">MORN repeat variant</fullName>
    </recommendedName>
</protein>
<organism evidence="2 3">
    <name type="scientific">Mobiluncus mulieris</name>
    <dbReference type="NCBI Taxonomy" id="2052"/>
    <lineage>
        <taxon>Bacteria</taxon>
        <taxon>Bacillati</taxon>
        <taxon>Actinomycetota</taxon>
        <taxon>Actinomycetes</taxon>
        <taxon>Actinomycetales</taxon>
        <taxon>Actinomycetaceae</taxon>
        <taxon>Mobiluncus</taxon>
    </lineage>
</organism>
<evidence type="ECO:0000256" key="1">
    <source>
        <dbReference type="SAM" id="MobiDB-lite"/>
    </source>
</evidence>
<gene>
    <name evidence="2" type="ORF">HHJ78_04215</name>
</gene>
<sequence>MSTPVISTFTDDYGTEHRVFHDAETGTQTEVWEYGSTSETVVSYRDGTLKWATSKNGRIAKISFYDAARVLHCVDGSAIIEYDESEHPRRIRYYQHGQLHRIDAPAETRYREDGSRESEAWYLCGQLDRDDGPAIVEYDQAGHRRRIRYYQHGQLHRVDGPAVINYDQNGHVRSKQWYRYGLLHREDGPAVINYDQAGNISYEGWFQHDKRIPPQVPLPPGQEVTVTLPENPGVEL</sequence>
<dbReference type="AlphaFoldDB" id="A0A7Y0U0K3"/>
<proteinExistence type="predicted"/>
<accession>A0A7Y0U0K3</accession>
<dbReference type="Gene3D" id="3.90.930.1">
    <property type="match status" value="1"/>
</dbReference>